<reference evidence="1" key="1">
    <citation type="journal article" date="2012" name="Nat. Biotechnol.">
        <title>Reference genome sequence of the model plant Setaria.</title>
        <authorList>
            <person name="Bennetzen J.L."/>
            <person name="Schmutz J."/>
            <person name="Wang H."/>
            <person name="Percifield R."/>
            <person name="Hawkins J."/>
            <person name="Pontaroli A.C."/>
            <person name="Estep M."/>
            <person name="Feng L."/>
            <person name="Vaughn J.N."/>
            <person name="Grimwood J."/>
            <person name="Jenkins J."/>
            <person name="Barry K."/>
            <person name="Lindquist E."/>
            <person name="Hellsten U."/>
            <person name="Deshpande S."/>
            <person name="Wang X."/>
            <person name="Wu X."/>
            <person name="Mitros T."/>
            <person name="Triplett J."/>
            <person name="Yang X."/>
            <person name="Ye C.Y."/>
            <person name="Mauro-Herrera M."/>
            <person name="Wang L."/>
            <person name="Li P."/>
            <person name="Sharma M."/>
            <person name="Sharma R."/>
            <person name="Ronald P.C."/>
            <person name="Panaud O."/>
            <person name="Kellogg E.A."/>
            <person name="Brutnell T.P."/>
            <person name="Doust A.N."/>
            <person name="Tuskan G.A."/>
            <person name="Rokhsar D."/>
            <person name="Devos K.M."/>
        </authorList>
    </citation>
    <scope>NUCLEOTIDE SEQUENCE [LARGE SCALE GENOMIC DNA]</scope>
    <source>
        <strain evidence="1">Yugu1</strain>
    </source>
</reference>
<dbReference type="EMBL" id="CM003536">
    <property type="protein sequence ID" value="RCV46324.1"/>
    <property type="molecule type" value="Genomic_DNA"/>
</dbReference>
<gene>
    <name evidence="1" type="ORF">SETIT_9G522400v2</name>
</gene>
<dbReference type="OrthoDB" id="693219at2759"/>
<organism evidence="1">
    <name type="scientific">Setaria italica</name>
    <name type="common">Foxtail millet</name>
    <name type="synonym">Panicum italicum</name>
    <dbReference type="NCBI Taxonomy" id="4555"/>
    <lineage>
        <taxon>Eukaryota</taxon>
        <taxon>Viridiplantae</taxon>
        <taxon>Streptophyta</taxon>
        <taxon>Embryophyta</taxon>
        <taxon>Tracheophyta</taxon>
        <taxon>Spermatophyta</taxon>
        <taxon>Magnoliopsida</taxon>
        <taxon>Liliopsida</taxon>
        <taxon>Poales</taxon>
        <taxon>Poaceae</taxon>
        <taxon>PACMAD clade</taxon>
        <taxon>Panicoideae</taxon>
        <taxon>Panicodae</taxon>
        <taxon>Paniceae</taxon>
        <taxon>Cenchrinae</taxon>
        <taxon>Setaria</taxon>
    </lineage>
</organism>
<proteinExistence type="predicted"/>
<reference evidence="1" key="2">
    <citation type="submission" date="2015-07" db="EMBL/GenBank/DDBJ databases">
        <authorList>
            <person name="Noorani M."/>
        </authorList>
    </citation>
    <scope>NUCLEOTIDE SEQUENCE</scope>
    <source>
        <strain evidence="1">Yugu1</strain>
    </source>
</reference>
<dbReference type="AlphaFoldDB" id="A0A368SVA8"/>
<protein>
    <recommendedName>
        <fullName evidence="2">Reverse transcriptase zinc-binding domain-containing protein</fullName>
    </recommendedName>
</protein>
<feature type="non-terminal residue" evidence="1">
    <location>
        <position position="1"/>
    </location>
</feature>
<evidence type="ECO:0008006" key="2">
    <source>
        <dbReference type="Google" id="ProtNLM"/>
    </source>
</evidence>
<evidence type="ECO:0000313" key="1">
    <source>
        <dbReference type="EMBL" id="RCV46324.1"/>
    </source>
</evidence>
<accession>A0A368SVA8</accession>
<name>A0A368SVA8_SETIT</name>
<sequence length="132" mass="15612">ANLYHKRIRSVDESYCEFCPGTLETDDHIFVNCPRAQDSWARLGITVDPRGHTMPWLLGCALPLPDQIRTDIAILILWHIWKARNAKIFEQLVLTPQEVIRRAARDVEVWSCRYRKLRPHILAWRDFLFTRC</sequence>